<keyword evidence="10" id="KW-1185">Reference proteome</keyword>
<dbReference type="InterPro" id="IPR036291">
    <property type="entry name" value="NAD(P)-bd_dom_sf"/>
</dbReference>
<evidence type="ECO:0000256" key="2">
    <source>
        <dbReference type="ARBA" id="ARBA00006382"/>
    </source>
</evidence>
<evidence type="ECO:0000313" key="10">
    <source>
        <dbReference type="Proteomes" id="UP000638462"/>
    </source>
</evidence>
<evidence type="ECO:0000259" key="8">
    <source>
        <dbReference type="SMART" id="SM00839"/>
    </source>
</evidence>
<dbReference type="Pfam" id="PF02812">
    <property type="entry name" value="ELFV_dehydrog_N"/>
    <property type="match status" value="1"/>
</dbReference>
<evidence type="ECO:0000256" key="3">
    <source>
        <dbReference type="ARBA" id="ARBA00011643"/>
    </source>
</evidence>
<dbReference type="Gene3D" id="3.40.50.10860">
    <property type="entry name" value="Leucine Dehydrogenase, chain A, domain 1"/>
    <property type="match status" value="1"/>
</dbReference>
<reference evidence="10" key="1">
    <citation type="journal article" date="2019" name="Int. J. Syst. Evol. Microbiol.">
        <title>The Global Catalogue of Microorganisms (GCM) 10K type strain sequencing project: providing services to taxonomists for standard genome sequencing and annotation.</title>
        <authorList>
            <consortium name="The Broad Institute Genomics Platform"/>
            <consortium name="The Broad Institute Genome Sequencing Center for Infectious Disease"/>
            <person name="Wu L."/>
            <person name="Ma J."/>
        </authorList>
    </citation>
    <scope>NUCLEOTIDE SEQUENCE [LARGE SCALE GENOMIC DNA]</scope>
    <source>
        <strain evidence="10">CGMCC 1.15394</strain>
    </source>
</reference>
<comment type="similarity">
    <text evidence="2 6 7">Belongs to the Glu/Leu/Phe/Val dehydrogenases family.</text>
</comment>
<dbReference type="Gene3D" id="3.40.50.720">
    <property type="entry name" value="NAD(P)-binding Rossmann-like Domain"/>
    <property type="match status" value="1"/>
</dbReference>
<dbReference type="EMBL" id="BMIT01000018">
    <property type="protein sequence ID" value="GGF07700.1"/>
    <property type="molecule type" value="Genomic_DNA"/>
</dbReference>
<evidence type="ECO:0000256" key="5">
    <source>
        <dbReference type="ARBA" id="ARBA00048584"/>
    </source>
</evidence>
<evidence type="ECO:0000256" key="6">
    <source>
        <dbReference type="PIRNR" id="PIRNR000185"/>
    </source>
</evidence>
<evidence type="ECO:0000256" key="1">
    <source>
        <dbReference type="ARBA" id="ARBA00003868"/>
    </source>
</evidence>
<evidence type="ECO:0000256" key="4">
    <source>
        <dbReference type="ARBA" id="ARBA00023002"/>
    </source>
</evidence>
<keyword evidence="4 6" id="KW-0560">Oxidoreductase</keyword>
<comment type="function">
    <text evidence="1">Catalyzes the reversible oxidative deamination of glutamate to alpha-ketoglutarate and ammonia.</text>
</comment>
<proteinExistence type="inferred from homology"/>
<dbReference type="SMART" id="SM00839">
    <property type="entry name" value="ELFV_dehydrog"/>
    <property type="match status" value="1"/>
</dbReference>
<evidence type="ECO:0000313" key="9">
    <source>
        <dbReference type="EMBL" id="GGF07700.1"/>
    </source>
</evidence>
<dbReference type="PROSITE" id="PS00074">
    <property type="entry name" value="GLFV_DEHYDROGENASE"/>
    <property type="match status" value="1"/>
</dbReference>
<sequence length="450" mass="49563">MQYVQQILQSVKESNSNEPEFYQAVEEVLSSISQLVEGNSVYQQQAILERLIEPERQIIFRVPWLDDNGLVQVNRGFRIEFSSTLGPYKGGLRFHPSVNQSVVKFLGFEQILKNALTGLPLGGAKGGADFNPKGKSDNEIMRFCQSYMTELYRHIGANTDVPAGDIGVGAREIGYLFGQYKRITNQFQGVLTGKPEIMGGSSLRTEATGYGVAYFLNAMLDAKSDSLRGKRCLVSGAGNVALYLMEKLDQYDAVILSCSDSKGTLYCKDGLDVALVKHLKNERGAELRDYLNEHKNAEFTPVNQYPSDGHQVWGYEADIALPCATQNEITKKDAETLVENGCSVVCEGANMPTTADALKVFKEHNVFLGPSKAANAGGVATSQFEMAQNSSMQKWRPEQVDEKLQQVMKSIFETISTTAKQYSNEHDLVLGANIAGFERVADAMLKQGVV</sequence>
<dbReference type="PIRSF" id="PIRSF000185">
    <property type="entry name" value="Glu_DH"/>
    <property type="match status" value="1"/>
</dbReference>
<dbReference type="RefSeq" id="WP_188730754.1">
    <property type="nucleotide sequence ID" value="NZ_BMIT01000018.1"/>
</dbReference>
<gene>
    <name evidence="9" type="ORF">GCM10008027_35720</name>
</gene>
<dbReference type="InterPro" id="IPR006095">
    <property type="entry name" value="Glu/Leu/Phe/Val/Trp_DH"/>
</dbReference>
<evidence type="ECO:0000256" key="7">
    <source>
        <dbReference type="RuleBase" id="RU004417"/>
    </source>
</evidence>
<feature type="domain" description="Glutamate/phenylalanine/leucine/valine/L-tryptophan dehydrogenase C-terminal" evidence="8">
    <location>
        <begin position="201"/>
        <end position="448"/>
    </location>
</feature>
<comment type="catalytic activity">
    <reaction evidence="5">
        <text>L-glutamate + NADP(+) + H2O = 2-oxoglutarate + NH4(+) + NADPH + H(+)</text>
        <dbReference type="Rhea" id="RHEA:11612"/>
        <dbReference type="ChEBI" id="CHEBI:15377"/>
        <dbReference type="ChEBI" id="CHEBI:15378"/>
        <dbReference type="ChEBI" id="CHEBI:16810"/>
        <dbReference type="ChEBI" id="CHEBI:28938"/>
        <dbReference type="ChEBI" id="CHEBI:29985"/>
        <dbReference type="ChEBI" id="CHEBI:57783"/>
        <dbReference type="ChEBI" id="CHEBI:58349"/>
        <dbReference type="EC" id="1.4.1.4"/>
    </reaction>
</comment>
<dbReference type="InterPro" id="IPR050724">
    <property type="entry name" value="Glu_Leu_Phe_Val_DH"/>
</dbReference>
<dbReference type="PANTHER" id="PTHR43571:SF1">
    <property type="entry name" value="NADP-SPECIFIC GLUTAMATE DEHYDROGENASE 1-RELATED"/>
    <property type="match status" value="1"/>
</dbReference>
<dbReference type="NCBIfam" id="NF006929">
    <property type="entry name" value="PRK09414.1"/>
    <property type="match status" value="1"/>
</dbReference>
<dbReference type="InterPro" id="IPR014362">
    <property type="entry name" value="Glu_DH"/>
</dbReference>
<comment type="subunit">
    <text evidence="3">Homohexamer.</text>
</comment>
<dbReference type="InterPro" id="IPR006096">
    <property type="entry name" value="Glu/Leu/Phe/Val/Trp_DH_C"/>
</dbReference>
<dbReference type="PRINTS" id="PR00082">
    <property type="entry name" value="GLFDHDRGNASE"/>
</dbReference>
<dbReference type="Proteomes" id="UP000638462">
    <property type="component" value="Unassembled WGS sequence"/>
</dbReference>
<accession>A0ABQ1TZT7</accession>
<dbReference type="InterPro" id="IPR006097">
    <property type="entry name" value="Glu/Leu/Phe/Val/Trp_DH_dimer"/>
</dbReference>
<name>A0ABQ1TZT7_9GAMM</name>
<comment type="caution">
    <text evidence="9">The sequence shown here is derived from an EMBL/GenBank/DDBJ whole genome shotgun (WGS) entry which is preliminary data.</text>
</comment>
<dbReference type="Pfam" id="PF00208">
    <property type="entry name" value="ELFV_dehydrog"/>
    <property type="match status" value="1"/>
</dbReference>
<organism evidence="9 10">
    <name type="scientific">Pseudoalteromonas gelatinilytica</name>
    <dbReference type="NCBI Taxonomy" id="1703256"/>
    <lineage>
        <taxon>Bacteria</taxon>
        <taxon>Pseudomonadati</taxon>
        <taxon>Pseudomonadota</taxon>
        <taxon>Gammaproteobacteria</taxon>
        <taxon>Alteromonadales</taxon>
        <taxon>Pseudoalteromonadaceae</taxon>
        <taxon>Pseudoalteromonas</taxon>
    </lineage>
</organism>
<dbReference type="SUPFAM" id="SSF51735">
    <property type="entry name" value="NAD(P)-binding Rossmann-fold domains"/>
    <property type="match status" value="1"/>
</dbReference>
<dbReference type="SUPFAM" id="SSF53223">
    <property type="entry name" value="Aminoacid dehydrogenase-like, N-terminal domain"/>
    <property type="match status" value="1"/>
</dbReference>
<protein>
    <recommendedName>
        <fullName evidence="6">Glutamate dehydrogenase</fullName>
    </recommendedName>
</protein>
<dbReference type="InterPro" id="IPR046346">
    <property type="entry name" value="Aminoacid_DH-like_N_sf"/>
</dbReference>
<dbReference type="PANTHER" id="PTHR43571">
    <property type="entry name" value="NADP-SPECIFIC GLUTAMATE DEHYDROGENASE 1-RELATED"/>
    <property type="match status" value="1"/>
</dbReference>
<dbReference type="Gene3D" id="1.10.285.10">
    <property type="entry name" value="Glutamate Dehydrogenase, chain A, domain 3"/>
    <property type="match status" value="2"/>
</dbReference>
<dbReference type="InterPro" id="IPR033524">
    <property type="entry name" value="Glu/Leu/Phe/Val_DH_AS"/>
</dbReference>